<proteinExistence type="predicted"/>
<keyword evidence="3" id="KW-1185">Reference proteome</keyword>
<evidence type="ECO:0000259" key="1">
    <source>
        <dbReference type="Pfam" id="PF00296"/>
    </source>
</evidence>
<feature type="domain" description="Luciferase-like" evidence="1">
    <location>
        <begin position="12"/>
        <end position="129"/>
    </location>
</feature>
<dbReference type="InterPro" id="IPR011251">
    <property type="entry name" value="Luciferase-like_dom"/>
</dbReference>
<dbReference type="InterPro" id="IPR019922">
    <property type="entry name" value="Lucif-like_OxRdatse_MSMEG_4141"/>
</dbReference>
<evidence type="ECO:0000313" key="2">
    <source>
        <dbReference type="EMBL" id="OHV29265.1"/>
    </source>
</evidence>
<dbReference type="GO" id="GO:0005829">
    <property type="term" value="C:cytosol"/>
    <property type="evidence" value="ECO:0007669"/>
    <property type="project" value="TreeGrafter"/>
</dbReference>
<comment type="caution">
    <text evidence="2">The sequence shown here is derived from an EMBL/GenBank/DDBJ whole genome shotgun (WGS) entry which is preliminary data.</text>
</comment>
<gene>
    <name evidence="2" type="ORF">CC117_07805</name>
</gene>
<dbReference type="AlphaFoldDB" id="A0A1S1Q7U6"/>
<dbReference type="EMBL" id="MBLM01000163">
    <property type="protein sequence ID" value="OHV29265.1"/>
    <property type="molecule type" value="Genomic_DNA"/>
</dbReference>
<dbReference type="Gene3D" id="3.20.20.30">
    <property type="entry name" value="Luciferase-like domain"/>
    <property type="match status" value="2"/>
</dbReference>
<protein>
    <submittedName>
        <fullName evidence="2">LLM class F420-dependent oxidoreductase</fullName>
    </submittedName>
</protein>
<dbReference type="PANTHER" id="PTHR30137:SF18">
    <property type="entry name" value="CONSERVED PROTEIN"/>
    <property type="match status" value="1"/>
</dbReference>
<dbReference type="Proteomes" id="UP000179627">
    <property type="component" value="Unassembled WGS sequence"/>
</dbReference>
<dbReference type="Pfam" id="PF00296">
    <property type="entry name" value="Bac_luciferase"/>
    <property type="match status" value="1"/>
</dbReference>
<dbReference type="SUPFAM" id="SSF51679">
    <property type="entry name" value="Bacterial luciferase-like"/>
    <property type="match status" value="1"/>
</dbReference>
<evidence type="ECO:0000313" key="3">
    <source>
        <dbReference type="Proteomes" id="UP000179627"/>
    </source>
</evidence>
<dbReference type="NCBIfam" id="TIGR03620">
    <property type="entry name" value="F420_MSMEG_4141"/>
    <property type="match status" value="1"/>
</dbReference>
<dbReference type="GO" id="GO:0016705">
    <property type="term" value="F:oxidoreductase activity, acting on paired donors, with incorporation or reduction of molecular oxygen"/>
    <property type="evidence" value="ECO:0007669"/>
    <property type="project" value="InterPro"/>
</dbReference>
<dbReference type="PANTHER" id="PTHR30137">
    <property type="entry name" value="LUCIFERASE-LIKE MONOOXYGENASE"/>
    <property type="match status" value="1"/>
</dbReference>
<sequence>MTMNVARTGLWMSAGQWPHGTAERRDTAQELAELGYGMVWLGGATADLELPAAVLEATEHLCVGTGILNIWTEPVDLLADTYGMLEKAHPGRLLLGIGAGHARTVEAMTGRRYRNPLNAVVSYLDALDAVGIPQSARVLAALGPRMLGLAARRSAGAHPYLVTPEHTGRAREILGPGAFLAPEQKVVLEADSDRARGIARAALSPYLDLPHYTNNLRRLGFTDADLAAGGSDRLVDALVAWGDMDTVRARLDEHRAAGANHVAVQLLTGGRDLPREQWRALATGLDLRPAAVAGAPSGAAG</sequence>
<dbReference type="RefSeq" id="WP_071090760.1">
    <property type="nucleotide sequence ID" value="NZ_MBLM01000163.1"/>
</dbReference>
<dbReference type="OrthoDB" id="4760590at2"/>
<dbReference type="InterPro" id="IPR050766">
    <property type="entry name" value="Bact_Lucif_Oxidored"/>
</dbReference>
<accession>A0A1S1Q7U6</accession>
<reference evidence="3" key="1">
    <citation type="submission" date="2016-07" db="EMBL/GenBank/DDBJ databases">
        <title>Sequence Frankia sp. strain CcI1.17.</title>
        <authorList>
            <person name="Ghodhbane-Gtari F."/>
            <person name="Swanson E."/>
            <person name="Gueddou A."/>
            <person name="Morris K."/>
            <person name="Hezbri K."/>
            <person name="Ktari A."/>
            <person name="Nouioui I."/>
            <person name="Abebe-Akele F."/>
            <person name="Simpson S."/>
            <person name="Thomas K."/>
            <person name="Gtari M."/>
            <person name="Tisa L.S."/>
            <person name="Hurst S."/>
        </authorList>
    </citation>
    <scope>NUCLEOTIDE SEQUENCE [LARGE SCALE GENOMIC DNA]</scope>
    <source>
        <strain evidence="3">Cc1.17</strain>
    </source>
</reference>
<dbReference type="InterPro" id="IPR036661">
    <property type="entry name" value="Luciferase-like_sf"/>
</dbReference>
<name>A0A1S1Q7U6_9ACTN</name>
<organism evidence="2 3">
    <name type="scientific">Parafrankia colletiae</name>
    <dbReference type="NCBI Taxonomy" id="573497"/>
    <lineage>
        <taxon>Bacteria</taxon>
        <taxon>Bacillati</taxon>
        <taxon>Actinomycetota</taxon>
        <taxon>Actinomycetes</taxon>
        <taxon>Frankiales</taxon>
        <taxon>Frankiaceae</taxon>
        <taxon>Parafrankia</taxon>
    </lineage>
</organism>